<dbReference type="AlphaFoldDB" id="A0A7X0YJX8"/>
<dbReference type="Proteomes" id="UP000529446">
    <property type="component" value="Unassembled WGS sequence"/>
</dbReference>
<reference evidence="1 2" key="1">
    <citation type="submission" date="2020-03" db="EMBL/GenBank/DDBJ databases">
        <title>Soil Listeria distribution.</title>
        <authorList>
            <person name="Liao J."/>
            <person name="Wiedmann M."/>
        </authorList>
    </citation>
    <scope>NUCLEOTIDE SEQUENCE [LARGE SCALE GENOMIC DNA]</scope>
    <source>
        <strain evidence="1 2">FSL L7-0360</strain>
    </source>
</reference>
<dbReference type="RefSeq" id="WP_185346080.1">
    <property type="nucleotide sequence ID" value="NZ_JAAROZ010000001.1"/>
</dbReference>
<sequence>MNKKAELAKQQYDKYNEEIAYGRHDKETLENLMKLRSEAWEQYEILWED</sequence>
<evidence type="ECO:0000313" key="2">
    <source>
        <dbReference type="Proteomes" id="UP000529446"/>
    </source>
</evidence>
<comment type="caution">
    <text evidence="1">The sequence shown here is derived from an EMBL/GenBank/DDBJ whole genome shotgun (WGS) entry which is preliminary data.</text>
</comment>
<accession>A0A7X0YJX8</accession>
<gene>
    <name evidence="1" type="ORF">HCB06_03475</name>
</gene>
<dbReference type="EMBL" id="JAARXI010000002">
    <property type="protein sequence ID" value="MBC2115670.1"/>
    <property type="molecule type" value="Genomic_DNA"/>
</dbReference>
<evidence type="ECO:0000313" key="1">
    <source>
        <dbReference type="EMBL" id="MBC2115670.1"/>
    </source>
</evidence>
<proteinExistence type="predicted"/>
<organism evidence="1 2">
    <name type="scientific">Listeria booriae</name>
    <dbReference type="NCBI Taxonomy" id="1552123"/>
    <lineage>
        <taxon>Bacteria</taxon>
        <taxon>Bacillati</taxon>
        <taxon>Bacillota</taxon>
        <taxon>Bacilli</taxon>
        <taxon>Bacillales</taxon>
        <taxon>Listeriaceae</taxon>
        <taxon>Listeria</taxon>
    </lineage>
</organism>
<protein>
    <submittedName>
        <fullName evidence="1">Uncharacterized protein</fullName>
    </submittedName>
</protein>
<name>A0A7X0YJX8_9LIST</name>